<accession>A0A1Z5JL76</accession>
<feature type="chain" id="PRO_5012193520" evidence="1">
    <location>
        <begin position="19"/>
        <end position="363"/>
    </location>
</feature>
<keyword evidence="3" id="KW-1185">Reference proteome</keyword>
<organism evidence="2 3">
    <name type="scientific">Fistulifera solaris</name>
    <name type="common">Oleaginous diatom</name>
    <dbReference type="NCBI Taxonomy" id="1519565"/>
    <lineage>
        <taxon>Eukaryota</taxon>
        <taxon>Sar</taxon>
        <taxon>Stramenopiles</taxon>
        <taxon>Ochrophyta</taxon>
        <taxon>Bacillariophyta</taxon>
        <taxon>Bacillariophyceae</taxon>
        <taxon>Bacillariophycidae</taxon>
        <taxon>Naviculales</taxon>
        <taxon>Naviculaceae</taxon>
        <taxon>Fistulifera</taxon>
    </lineage>
</organism>
<gene>
    <name evidence="2" type="ORF">FisN_11Hh016</name>
</gene>
<feature type="signal peptide" evidence="1">
    <location>
        <begin position="1"/>
        <end position="18"/>
    </location>
</feature>
<dbReference type="InParanoid" id="A0A1Z5JL76"/>
<proteinExistence type="predicted"/>
<dbReference type="AlphaFoldDB" id="A0A1Z5JL76"/>
<evidence type="ECO:0000313" key="2">
    <source>
        <dbReference type="EMBL" id="GAX14521.1"/>
    </source>
</evidence>
<keyword evidence="1" id="KW-0732">Signal</keyword>
<name>A0A1Z5JL76_FISSO</name>
<reference evidence="2 3" key="1">
    <citation type="journal article" date="2015" name="Plant Cell">
        <title>Oil accumulation by the oleaginous diatom Fistulifera solaris as revealed by the genome and transcriptome.</title>
        <authorList>
            <person name="Tanaka T."/>
            <person name="Maeda Y."/>
            <person name="Veluchamy A."/>
            <person name="Tanaka M."/>
            <person name="Abida H."/>
            <person name="Marechal E."/>
            <person name="Bowler C."/>
            <person name="Muto M."/>
            <person name="Sunaga Y."/>
            <person name="Tanaka M."/>
            <person name="Yoshino T."/>
            <person name="Taniguchi T."/>
            <person name="Fukuda Y."/>
            <person name="Nemoto M."/>
            <person name="Matsumoto M."/>
            <person name="Wong P.S."/>
            <person name="Aburatani S."/>
            <person name="Fujibuchi W."/>
        </authorList>
    </citation>
    <scope>NUCLEOTIDE SEQUENCE [LARGE SCALE GENOMIC DNA]</scope>
    <source>
        <strain evidence="2 3">JPCC DA0580</strain>
    </source>
</reference>
<evidence type="ECO:0000256" key="1">
    <source>
        <dbReference type="SAM" id="SignalP"/>
    </source>
</evidence>
<comment type="caution">
    <text evidence="2">The sequence shown here is derived from an EMBL/GenBank/DDBJ whole genome shotgun (WGS) entry which is preliminary data.</text>
</comment>
<protein>
    <submittedName>
        <fullName evidence="2">Uncharacterized protein</fullName>
    </submittedName>
</protein>
<dbReference type="Proteomes" id="UP000198406">
    <property type="component" value="Unassembled WGS sequence"/>
</dbReference>
<evidence type="ECO:0000313" key="3">
    <source>
        <dbReference type="Proteomes" id="UP000198406"/>
    </source>
</evidence>
<dbReference type="EMBL" id="BDSP01000080">
    <property type="protein sequence ID" value="GAX14521.1"/>
    <property type="molecule type" value="Genomic_DNA"/>
</dbReference>
<sequence>MKFTSLALTSFLFGSATADFNLRAAANQLLGVKKTDSADVRVVVHGMKHEATSDDMVLIGKAIKTAYNKVYDTAGYTMDSFKAESAAAVPDFVGLNQPDCRLCPNDDDTMALKETKLNGQMILAYVHVGWMQPDCRLCPNDDDVVAAFKSTQELKAFHGSFEDEFCAFLRQSGSANFAHAHACSFSFLDMPGQPHVSLPIQGKLSKNTEAQVVFRGTLHELSESDMNLVDQSVVLAYNEAFSSVGYGLGNFNSVADIDMPNDLAQPDCRLCPNDDDAMAISEAKLLVARVTPVTQPDCRLCPNDDDALKAAVSDEKLAFMHGAFEKSLCQKLKNSGSANFANVHDCNFRFVHNAESKQEIAQA</sequence>